<evidence type="ECO:0000313" key="2">
    <source>
        <dbReference type="EMBL" id="TYJ52817.1"/>
    </source>
</evidence>
<sequence length="457" mass="50852">MPSQNKRLNKMIKSGQAEIYWDDGVLEGEQFHGKRLSTTTENALKQVYQRLEPLEAMSARSSRPFIRADIFKRGGKPLSLAEFKAIARYFAKTAEPSKSRDPSAKAKGATVTSILNCVSMFSSNDDPKQTSLEGRFGYTPSSAASQPSTSNLPAHKTTKRAAASSLEAHSTTAKKSRQKPPASEGAQRPLIASAPIDMTNDEIVSDSDSESDISSDEDDDDIQEDDDISANNLDDGYAKCVEAREMDRSSLPAEKDDFWSAYLIKPLETHASRLNLKATPLPDVTRERLAELLDFVLGSKRLNYFWTVYPMSKKIRERLLELWGLFMPTNFQELLAGPEPPSGAQIRSLIDANGVYCNDHGVRLDKLEGRGEVQRRCLGAYWKVALPKGDVDSDDTDNDDADDQEADVHHHPPPPIRLYTGQTAKVSPSDNSMGFRTRWRDHVNEAYGHDEAVKKDR</sequence>
<feature type="compositionally biased region" description="Acidic residues" evidence="1">
    <location>
        <begin position="392"/>
        <end position="405"/>
    </location>
</feature>
<protein>
    <submittedName>
        <fullName evidence="2">Uncharacterized protein</fullName>
    </submittedName>
</protein>
<evidence type="ECO:0000256" key="1">
    <source>
        <dbReference type="SAM" id="MobiDB-lite"/>
    </source>
</evidence>
<proteinExistence type="predicted"/>
<comment type="caution">
    <text evidence="2">The sequence shown here is derived from an EMBL/GenBank/DDBJ whole genome shotgun (WGS) entry which is preliminary data.</text>
</comment>
<feature type="region of interest" description="Disordered" evidence="1">
    <location>
        <begin position="124"/>
        <end position="234"/>
    </location>
</feature>
<feature type="compositionally biased region" description="Polar residues" evidence="1">
    <location>
        <begin position="420"/>
        <end position="434"/>
    </location>
</feature>
<feature type="region of interest" description="Disordered" evidence="1">
    <location>
        <begin position="389"/>
        <end position="435"/>
    </location>
</feature>
<reference evidence="2 3" key="1">
    <citation type="submission" date="2017-05" db="EMBL/GenBank/DDBJ databases">
        <title>The Genome Sequence of Tsuchiyaea wingfieldii DSM 27421.</title>
        <authorList>
            <person name="Cuomo C."/>
            <person name="Passer A."/>
            <person name="Billmyre B."/>
            <person name="Heitman J."/>
        </authorList>
    </citation>
    <scope>NUCLEOTIDE SEQUENCE [LARGE SCALE GENOMIC DNA]</scope>
    <source>
        <strain evidence="2 3">DSM 27421</strain>
    </source>
</reference>
<dbReference type="Proteomes" id="UP000322245">
    <property type="component" value="Unassembled WGS sequence"/>
</dbReference>
<gene>
    <name evidence="2" type="ORF">B9479_006580</name>
</gene>
<feature type="compositionally biased region" description="Acidic residues" evidence="1">
    <location>
        <begin position="199"/>
        <end position="228"/>
    </location>
</feature>
<keyword evidence="3" id="KW-1185">Reference proteome</keyword>
<name>A0A5D3AMT3_9TREE</name>
<dbReference type="EMBL" id="NIDF01000115">
    <property type="protein sequence ID" value="TYJ52817.1"/>
    <property type="molecule type" value="Genomic_DNA"/>
</dbReference>
<organism evidence="2 3">
    <name type="scientific">Cryptococcus floricola</name>
    <dbReference type="NCBI Taxonomy" id="2591691"/>
    <lineage>
        <taxon>Eukaryota</taxon>
        <taxon>Fungi</taxon>
        <taxon>Dikarya</taxon>
        <taxon>Basidiomycota</taxon>
        <taxon>Agaricomycotina</taxon>
        <taxon>Tremellomycetes</taxon>
        <taxon>Tremellales</taxon>
        <taxon>Cryptococcaceae</taxon>
        <taxon>Cryptococcus</taxon>
    </lineage>
</organism>
<evidence type="ECO:0000313" key="3">
    <source>
        <dbReference type="Proteomes" id="UP000322245"/>
    </source>
</evidence>
<dbReference type="AlphaFoldDB" id="A0A5D3AMT3"/>
<feature type="compositionally biased region" description="Low complexity" evidence="1">
    <location>
        <begin position="139"/>
        <end position="150"/>
    </location>
</feature>
<accession>A0A5D3AMT3</accession>